<organism evidence="11 12">
    <name type="scientific">Vigna unguiculata</name>
    <name type="common">Cowpea</name>
    <dbReference type="NCBI Taxonomy" id="3917"/>
    <lineage>
        <taxon>Eukaryota</taxon>
        <taxon>Viridiplantae</taxon>
        <taxon>Streptophyta</taxon>
        <taxon>Embryophyta</taxon>
        <taxon>Tracheophyta</taxon>
        <taxon>Spermatophyta</taxon>
        <taxon>Magnoliopsida</taxon>
        <taxon>eudicotyledons</taxon>
        <taxon>Gunneridae</taxon>
        <taxon>Pentapetalae</taxon>
        <taxon>rosids</taxon>
        <taxon>fabids</taxon>
        <taxon>Fabales</taxon>
        <taxon>Fabaceae</taxon>
        <taxon>Papilionoideae</taxon>
        <taxon>50 kb inversion clade</taxon>
        <taxon>NPAAA clade</taxon>
        <taxon>indigoferoid/millettioid clade</taxon>
        <taxon>Phaseoleae</taxon>
        <taxon>Vigna</taxon>
    </lineage>
</organism>
<dbReference type="InterPro" id="IPR009057">
    <property type="entry name" value="Homeodomain-like_sf"/>
</dbReference>
<evidence type="ECO:0000259" key="9">
    <source>
        <dbReference type="PROSITE" id="PS51294"/>
    </source>
</evidence>
<dbReference type="PANTHER" id="PTHR48000:SF67">
    <property type="entry name" value="MYB-LIKE DNA-BINDING DOMAIN CONTAINING PROTEIN, EXPRESSED"/>
    <property type="match status" value="1"/>
</dbReference>
<evidence type="ECO:0000256" key="6">
    <source>
        <dbReference type="ARBA" id="ARBA00023242"/>
    </source>
</evidence>
<feature type="compositionally biased region" description="Low complexity" evidence="7">
    <location>
        <begin position="164"/>
        <end position="175"/>
    </location>
</feature>
<evidence type="ECO:0000313" key="12">
    <source>
        <dbReference type="Proteomes" id="UP000501690"/>
    </source>
</evidence>
<dbReference type="SUPFAM" id="SSF46689">
    <property type="entry name" value="Homeodomain-like"/>
    <property type="match status" value="1"/>
</dbReference>
<evidence type="ECO:0000256" key="5">
    <source>
        <dbReference type="ARBA" id="ARBA00023163"/>
    </source>
</evidence>
<gene>
    <name evidence="11" type="ORF">DEO72_LG7g2494</name>
    <name evidence="10" type="ORF">DEO72_LG7g354</name>
</gene>
<dbReference type="PROSITE" id="PS51294">
    <property type="entry name" value="HTH_MYB"/>
    <property type="match status" value="2"/>
</dbReference>
<evidence type="ECO:0000259" key="8">
    <source>
        <dbReference type="PROSITE" id="PS50090"/>
    </source>
</evidence>
<dbReference type="InterPro" id="IPR001005">
    <property type="entry name" value="SANT/Myb"/>
</dbReference>
<dbReference type="InterPro" id="IPR017930">
    <property type="entry name" value="Myb_dom"/>
</dbReference>
<feature type="domain" description="Myb-like" evidence="8">
    <location>
        <begin position="63"/>
        <end position="113"/>
    </location>
</feature>
<dbReference type="Proteomes" id="UP000501690">
    <property type="component" value="Linkage Group LG7"/>
</dbReference>
<feature type="domain" description="HTH myb-type" evidence="9">
    <location>
        <begin position="9"/>
        <end position="66"/>
    </location>
</feature>
<protein>
    <submittedName>
        <fullName evidence="11">Myb proto-oncogene protein</fullName>
    </submittedName>
</protein>
<keyword evidence="12" id="KW-1185">Reference proteome</keyword>
<dbReference type="EMBL" id="CP039351">
    <property type="protein sequence ID" value="QCD99074.1"/>
    <property type="molecule type" value="Genomic_DNA"/>
</dbReference>
<evidence type="ECO:0000256" key="7">
    <source>
        <dbReference type="SAM" id="MobiDB-lite"/>
    </source>
</evidence>
<dbReference type="OrthoDB" id="2143914at2759"/>
<keyword evidence="4" id="KW-0238">DNA-binding</keyword>
<dbReference type="Gramene" id="Vigun08g034400.1.v1.2">
    <property type="protein sequence ID" value="Vigun08g034400.1.v1.2"/>
    <property type="gene ID" value="Vigun08g034400.v1.2"/>
</dbReference>
<evidence type="ECO:0000256" key="4">
    <source>
        <dbReference type="ARBA" id="ARBA00023125"/>
    </source>
</evidence>
<dbReference type="SMART" id="SM00717">
    <property type="entry name" value="SANT"/>
    <property type="match status" value="2"/>
</dbReference>
<feature type="compositionally biased region" description="Basic and acidic residues" evidence="7">
    <location>
        <begin position="137"/>
        <end position="147"/>
    </location>
</feature>
<evidence type="ECO:0000256" key="1">
    <source>
        <dbReference type="ARBA" id="ARBA00004123"/>
    </source>
</evidence>
<keyword evidence="3" id="KW-0805">Transcription regulation</keyword>
<evidence type="ECO:0000313" key="11">
    <source>
        <dbReference type="EMBL" id="QCE01200.1"/>
    </source>
</evidence>
<dbReference type="EMBL" id="CP039351">
    <property type="protein sequence ID" value="QCE01200.1"/>
    <property type="molecule type" value="Genomic_DNA"/>
</dbReference>
<reference evidence="11 12" key="1">
    <citation type="submission" date="2019-04" db="EMBL/GenBank/DDBJ databases">
        <title>An improved genome assembly and genetic linkage map for asparagus bean, Vigna unguiculata ssp. sesquipedialis.</title>
        <authorList>
            <person name="Xia Q."/>
            <person name="Zhang R."/>
            <person name="Dong Y."/>
        </authorList>
    </citation>
    <scope>NUCLEOTIDE SEQUENCE [LARGE SCALE GENOMIC DNA]</scope>
    <source>
        <tissue evidence="11">Leaf</tissue>
    </source>
</reference>
<feature type="domain" description="HTH myb-type" evidence="9">
    <location>
        <begin position="67"/>
        <end position="117"/>
    </location>
</feature>
<accession>A0A4D6MI73</accession>
<dbReference type="PANTHER" id="PTHR48000">
    <property type="entry name" value="OS09G0431300 PROTEIN"/>
    <property type="match status" value="1"/>
</dbReference>
<proteinExistence type="predicted"/>
<keyword evidence="6" id="KW-0539">Nucleus</keyword>
<sequence length="375" mass="42028">MGRAPCCDKANVKKGPWSPEEDAKLKSYIEKHGTGGNWIALPQKIGLKRCGKSCRLRWLNYLRPNLRHGGFSEEEDNIICSLYISIGSRWSVIAAQLPGRTDNDIKNYWNTRLKKKLLGKHRREPRNRGNYNSVKQEISDANRRSSDGDSSSLSMVQENSNTSQQHQQHQQQHQQLCWPQNINMPVLPLPIVPLPYTTNQGPGFNDQDSIKKLLIKLGGRFSGDYYQPTLDGLNNLQFPSEGQQVYQEQVHVGSSSSSACIVANNNEVQFAHTGQYSGVDDNMVQGQGGNFTPSFEEMVPSSHYSDGLEFLYNEGMIHHKITDSTITTTCDQNTTATTTAATNWGETTIYHHDSLASHFEGEECGLQEFNYPGAQ</sequence>
<evidence type="ECO:0000256" key="3">
    <source>
        <dbReference type="ARBA" id="ARBA00023015"/>
    </source>
</evidence>
<dbReference type="Pfam" id="PF00249">
    <property type="entry name" value="Myb_DNA-binding"/>
    <property type="match status" value="2"/>
</dbReference>
<dbReference type="AlphaFoldDB" id="A0A4D6MI73"/>
<keyword evidence="5" id="KW-0804">Transcription</keyword>
<dbReference type="CDD" id="cd00167">
    <property type="entry name" value="SANT"/>
    <property type="match status" value="2"/>
</dbReference>
<dbReference type="Gene3D" id="1.10.10.60">
    <property type="entry name" value="Homeodomain-like"/>
    <property type="match status" value="2"/>
</dbReference>
<evidence type="ECO:0000313" key="10">
    <source>
        <dbReference type="EMBL" id="QCD99074.1"/>
    </source>
</evidence>
<keyword evidence="2" id="KW-0677">Repeat</keyword>
<dbReference type="GO" id="GO:0005634">
    <property type="term" value="C:nucleus"/>
    <property type="evidence" value="ECO:0007669"/>
    <property type="project" value="UniProtKB-SubCell"/>
</dbReference>
<feature type="region of interest" description="Disordered" evidence="7">
    <location>
        <begin position="119"/>
        <end position="175"/>
    </location>
</feature>
<dbReference type="FunFam" id="1.10.10.60:FF:000222">
    <property type="entry name" value="Transcription factor MYB36"/>
    <property type="match status" value="1"/>
</dbReference>
<name>A0A4D6MI73_VIGUN</name>
<dbReference type="GO" id="GO:0003677">
    <property type="term" value="F:DNA binding"/>
    <property type="evidence" value="ECO:0007669"/>
    <property type="project" value="UniProtKB-KW"/>
</dbReference>
<evidence type="ECO:0000256" key="2">
    <source>
        <dbReference type="ARBA" id="ARBA00022737"/>
    </source>
</evidence>
<comment type="subcellular location">
    <subcellularLocation>
        <location evidence="1">Nucleus</location>
    </subcellularLocation>
</comment>
<dbReference type="PROSITE" id="PS50090">
    <property type="entry name" value="MYB_LIKE"/>
    <property type="match status" value="2"/>
</dbReference>
<feature type="domain" description="Myb-like" evidence="8">
    <location>
        <begin position="9"/>
        <end position="62"/>
    </location>
</feature>
<dbReference type="FunFam" id="1.10.10.60:FF:000015">
    <property type="entry name" value="Transcription factor RAX3"/>
    <property type="match status" value="1"/>
</dbReference>